<dbReference type="AlphaFoldDB" id="A0A2S6I5A4"/>
<evidence type="ECO:0000259" key="1">
    <source>
        <dbReference type="Pfam" id="PF14534"/>
    </source>
</evidence>
<feature type="domain" description="DUF4440" evidence="1">
    <location>
        <begin position="32"/>
        <end position="141"/>
    </location>
</feature>
<dbReference type="OrthoDB" id="1493170at2"/>
<keyword evidence="3" id="KW-1185">Reference proteome</keyword>
<dbReference type="Gene3D" id="3.10.450.50">
    <property type="match status" value="1"/>
</dbReference>
<dbReference type="InterPro" id="IPR027843">
    <property type="entry name" value="DUF4440"/>
</dbReference>
<dbReference type="Proteomes" id="UP000237662">
    <property type="component" value="Unassembled WGS sequence"/>
</dbReference>
<dbReference type="InterPro" id="IPR032710">
    <property type="entry name" value="NTF2-like_dom_sf"/>
</dbReference>
<organism evidence="2 3">
    <name type="scientific">Neolewinella xylanilytica</name>
    <dbReference type="NCBI Taxonomy" id="1514080"/>
    <lineage>
        <taxon>Bacteria</taxon>
        <taxon>Pseudomonadati</taxon>
        <taxon>Bacteroidota</taxon>
        <taxon>Saprospiria</taxon>
        <taxon>Saprospirales</taxon>
        <taxon>Lewinellaceae</taxon>
        <taxon>Neolewinella</taxon>
    </lineage>
</organism>
<dbReference type="SUPFAM" id="SSF54427">
    <property type="entry name" value="NTF2-like"/>
    <property type="match status" value="1"/>
</dbReference>
<accession>A0A2S6I5A4</accession>
<protein>
    <submittedName>
        <fullName evidence="2">Uncharacterized protein DUF4440</fullName>
    </submittedName>
</protein>
<dbReference type="Pfam" id="PF14534">
    <property type="entry name" value="DUF4440"/>
    <property type="match status" value="1"/>
</dbReference>
<sequence>MKNWLVTLFCAVWLYTCGPPQDKSAASELDQIEQAETVFTQAYQELDAAVMDRVLADDYTVEYPSEQAGKSRRQWIGELQGLRSVFPALRIEVDSSEITAVEADYTVTAKRTFIWNQEGTEGRYAERYTNYWQRDAGRWRLYRSRIAPEIPLQ</sequence>
<dbReference type="EMBL" id="PTJC01000006">
    <property type="protein sequence ID" value="PPK86354.1"/>
    <property type="molecule type" value="Genomic_DNA"/>
</dbReference>
<reference evidence="2 3" key="1">
    <citation type="submission" date="2018-02" db="EMBL/GenBank/DDBJ databases">
        <title>Genomic Encyclopedia of Archaeal and Bacterial Type Strains, Phase II (KMG-II): from individual species to whole genera.</title>
        <authorList>
            <person name="Goeker M."/>
        </authorList>
    </citation>
    <scope>NUCLEOTIDE SEQUENCE [LARGE SCALE GENOMIC DNA]</scope>
    <source>
        <strain evidence="2 3">DSM 29526</strain>
    </source>
</reference>
<name>A0A2S6I5A4_9BACT</name>
<dbReference type="RefSeq" id="WP_104420794.1">
    <property type="nucleotide sequence ID" value="NZ_PTJC01000006.1"/>
</dbReference>
<proteinExistence type="predicted"/>
<evidence type="ECO:0000313" key="2">
    <source>
        <dbReference type="EMBL" id="PPK86354.1"/>
    </source>
</evidence>
<comment type="caution">
    <text evidence="2">The sequence shown here is derived from an EMBL/GenBank/DDBJ whole genome shotgun (WGS) entry which is preliminary data.</text>
</comment>
<evidence type="ECO:0000313" key="3">
    <source>
        <dbReference type="Proteomes" id="UP000237662"/>
    </source>
</evidence>
<gene>
    <name evidence="2" type="ORF">CLV84_3280</name>
</gene>